<proteinExistence type="predicted"/>
<accession>A0A8S5V3Q1</accession>
<dbReference type="EMBL" id="BK016189">
    <property type="protein sequence ID" value="DAG01247.1"/>
    <property type="molecule type" value="Genomic_DNA"/>
</dbReference>
<evidence type="ECO:0000313" key="1">
    <source>
        <dbReference type="EMBL" id="DAG01247.1"/>
    </source>
</evidence>
<reference evidence="1" key="1">
    <citation type="journal article" date="2021" name="Proc. Natl. Acad. Sci. U.S.A.">
        <title>A Catalog of Tens of Thousands of Viruses from Human Metagenomes Reveals Hidden Associations with Chronic Diseases.</title>
        <authorList>
            <person name="Tisza M.J."/>
            <person name="Buck C.B."/>
        </authorList>
    </citation>
    <scope>NUCLEOTIDE SEQUENCE</scope>
    <source>
        <strain evidence="1">CtVfb8</strain>
    </source>
</reference>
<name>A0A8S5V3Q1_9CAUD</name>
<sequence>MPWGYTLLYRSDYILTIANLPTSSTTNTFIEEVSYITSSKS</sequence>
<organism evidence="1">
    <name type="scientific">Caudovirales sp. ctVfb8</name>
    <dbReference type="NCBI Taxonomy" id="2825766"/>
    <lineage>
        <taxon>Viruses</taxon>
        <taxon>Duplodnaviria</taxon>
        <taxon>Heunggongvirae</taxon>
        <taxon>Uroviricota</taxon>
        <taxon>Caudoviricetes</taxon>
    </lineage>
</organism>
<protein>
    <submittedName>
        <fullName evidence="1">Uncharacterized protein</fullName>
    </submittedName>
</protein>